<evidence type="ECO:0000256" key="3">
    <source>
        <dbReference type="SAM" id="MobiDB-lite"/>
    </source>
</evidence>
<comment type="caution">
    <text evidence="4">The sequence shown here is derived from an EMBL/GenBank/DDBJ whole genome shotgun (WGS) entry which is preliminary data.</text>
</comment>
<dbReference type="NCBIfam" id="TIGR01840">
    <property type="entry name" value="esterase_phb"/>
    <property type="match status" value="1"/>
</dbReference>
<reference evidence="5" key="1">
    <citation type="journal article" date="2019" name="Int. J. Syst. Evol. Microbiol.">
        <title>The Global Catalogue of Microorganisms (GCM) 10K type strain sequencing project: providing services to taxonomists for standard genome sequencing and annotation.</title>
        <authorList>
            <consortium name="The Broad Institute Genomics Platform"/>
            <consortium name="The Broad Institute Genome Sequencing Center for Infectious Disease"/>
            <person name="Wu L."/>
            <person name="Ma J."/>
        </authorList>
    </citation>
    <scope>NUCLEOTIDE SEQUENCE [LARGE SCALE GENOMIC DNA]</scope>
    <source>
        <strain evidence="5">KCTC 23314</strain>
    </source>
</reference>
<dbReference type="EMBL" id="BMYK01000002">
    <property type="protein sequence ID" value="GHC71168.1"/>
    <property type="molecule type" value="Genomic_DNA"/>
</dbReference>
<proteinExistence type="predicted"/>
<evidence type="ECO:0000313" key="4">
    <source>
        <dbReference type="EMBL" id="GHC71168.1"/>
    </source>
</evidence>
<evidence type="ECO:0000313" key="5">
    <source>
        <dbReference type="Proteomes" id="UP000626210"/>
    </source>
</evidence>
<dbReference type="PANTHER" id="PTHR43037:SF1">
    <property type="entry name" value="BLL1128 PROTEIN"/>
    <property type="match status" value="1"/>
</dbReference>
<feature type="compositionally biased region" description="Pro residues" evidence="3">
    <location>
        <begin position="63"/>
        <end position="72"/>
    </location>
</feature>
<sequence>MKNPFTDLFGEATRLTQGGQLHAATELIQRTLREAGLGGPAAPPPQPPDDMVIDAESRVVPDGTPPPSPGPSASPAAPEQWLRGSFAHRGRTLDYRLYVPPTAAGPAPAPRPLVVMLHGCTQDAQDFATGTRMNALAREAGVLVLYPEQPQQANAHRCWNWFKAQHQRRDRGEPDLLAALTRKIAAEHAVDASRIYVAGLSAGGAMADILGHSHPDVFAAIGVHSGLPQGVASDLPAALAAMRSGPATPAAGKPQGLPAIVFHGDADSTVHPANGAALAAAAARAQGDGQAETTRGRAPGGQSFTRTVHRTPDGRSVVEHWVVHGLGHAWSGGSAQGSHTAPGGVDASAEMLRFFLSHRRP</sequence>
<feature type="region of interest" description="Disordered" evidence="3">
    <location>
        <begin position="284"/>
        <end position="309"/>
    </location>
</feature>
<dbReference type="InterPro" id="IPR029058">
    <property type="entry name" value="AB_hydrolase_fold"/>
</dbReference>
<dbReference type="InterPro" id="IPR010126">
    <property type="entry name" value="Esterase_phb"/>
</dbReference>
<dbReference type="Gene3D" id="3.40.50.1820">
    <property type="entry name" value="alpha/beta hydrolase"/>
    <property type="match status" value="1"/>
</dbReference>
<feature type="region of interest" description="Disordered" evidence="3">
    <location>
        <begin position="32"/>
        <end position="78"/>
    </location>
</feature>
<dbReference type="Pfam" id="PF10503">
    <property type="entry name" value="Esterase_PHB"/>
    <property type="match status" value="1"/>
</dbReference>
<dbReference type="InterPro" id="IPR050955">
    <property type="entry name" value="Plant_Biomass_Hydrol_Est"/>
</dbReference>
<name>A0ABQ3FWC4_9BURK</name>
<organism evidence="4 5">
    <name type="scientific">Pseudorhodoferax aquiterrae</name>
    <dbReference type="NCBI Taxonomy" id="747304"/>
    <lineage>
        <taxon>Bacteria</taxon>
        <taxon>Pseudomonadati</taxon>
        <taxon>Pseudomonadota</taxon>
        <taxon>Betaproteobacteria</taxon>
        <taxon>Burkholderiales</taxon>
        <taxon>Comamonadaceae</taxon>
    </lineage>
</organism>
<protein>
    <submittedName>
        <fullName evidence="4">Esterase</fullName>
    </submittedName>
</protein>
<gene>
    <name evidence="4" type="ORF">GCM10007320_05960</name>
</gene>
<dbReference type="Proteomes" id="UP000626210">
    <property type="component" value="Unassembled WGS sequence"/>
</dbReference>
<dbReference type="SUPFAM" id="SSF53474">
    <property type="entry name" value="alpha/beta-Hydrolases"/>
    <property type="match status" value="1"/>
</dbReference>
<keyword evidence="2" id="KW-0378">Hydrolase</keyword>
<dbReference type="PANTHER" id="PTHR43037">
    <property type="entry name" value="UNNAMED PRODUCT-RELATED"/>
    <property type="match status" value="1"/>
</dbReference>
<accession>A0ABQ3FWC4</accession>
<keyword evidence="1" id="KW-0732">Signal</keyword>
<dbReference type="RefSeq" id="WP_189685544.1">
    <property type="nucleotide sequence ID" value="NZ_BMYK01000002.1"/>
</dbReference>
<evidence type="ECO:0000256" key="1">
    <source>
        <dbReference type="ARBA" id="ARBA00022729"/>
    </source>
</evidence>
<keyword evidence="5" id="KW-1185">Reference proteome</keyword>
<evidence type="ECO:0000256" key="2">
    <source>
        <dbReference type="ARBA" id="ARBA00022801"/>
    </source>
</evidence>